<protein>
    <submittedName>
        <fullName evidence="1">Uncharacterized protein</fullName>
    </submittedName>
</protein>
<organism evidence="1 2">
    <name type="scientific">Thiomonas arsenitoxydans (strain DSM 22701 / CIP 110005 / 3As)</name>
    <dbReference type="NCBI Taxonomy" id="426114"/>
    <lineage>
        <taxon>Bacteria</taxon>
        <taxon>Pseudomonadati</taxon>
        <taxon>Pseudomonadota</taxon>
        <taxon>Betaproteobacteria</taxon>
        <taxon>Burkholderiales</taxon>
        <taxon>Thiomonas</taxon>
    </lineage>
</organism>
<accession>D6CQI3</accession>
<dbReference type="AlphaFoldDB" id="D6CQI3"/>
<sequence>MGESLCFRGDFATIASWLVCRAEEFHYGPIRETEQHQLVIFTQLRPIFSNGAAFAAAA</sequence>
<reference key="1">
    <citation type="submission" date="2009-07" db="EMBL/GenBank/DDBJ databases">
        <authorList>
            <person name="Genoscope - CEA"/>
        </authorList>
    </citation>
    <scope>NUCLEOTIDE SEQUENCE</scope>
    <source>
        <strain>3As</strain>
    </source>
</reference>
<reference evidence="2" key="2">
    <citation type="journal article" date="2010" name="PLoS Genet.">
        <title>Structure, function, and evolution of the Thiomonas spp. genome.</title>
        <authorList>
            <person name="Arsene-Ploetze F."/>
            <person name="Koechler S."/>
            <person name="Marchal M."/>
            <person name="Coppee J.Y."/>
            <person name="Chandler M."/>
            <person name="Bonnefoy V."/>
            <person name="Brochier-Armanet C."/>
            <person name="Barakat M."/>
            <person name="Barbe V."/>
            <person name="Battaglia-Brunet F."/>
            <person name="Bruneel O."/>
            <person name="Bryan C.G."/>
            <person name="Cleiss-Arnold J."/>
            <person name="Cruveiller S."/>
            <person name="Erhardt M."/>
            <person name="Heinrich-Salmeron A."/>
            <person name="Hommais F."/>
            <person name="Joulian C."/>
            <person name="Krin E."/>
            <person name="Lieutaud A."/>
            <person name="Lievremont D."/>
            <person name="Michel C."/>
            <person name="Muller D."/>
            <person name="Ortet P."/>
            <person name="Proux C."/>
            <person name="Siguier P."/>
            <person name="Roche D."/>
            <person name="Rouy Z."/>
            <person name="Salvignol G."/>
            <person name="Slyemi D."/>
            <person name="Talla E."/>
            <person name="Weiss S."/>
            <person name="Weissenbach J."/>
            <person name="Medigue C."/>
            <person name="Bertin P.N."/>
        </authorList>
    </citation>
    <scope>NUCLEOTIDE SEQUENCE [LARGE SCALE GENOMIC DNA]</scope>
    <source>
        <strain evidence="2">DSM 22701 / CIP 110005 / 3As</strain>
    </source>
</reference>
<dbReference type="Proteomes" id="UP000002372">
    <property type="component" value="Chromosome"/>
</dbReference>
<proteinExistence type="predicted"/>
<name>D6CQI3_THIA3</name>
<evidence type="ECO:0000313" key="1">
    <source>
        <dbReference type="EMBL" id="CAZ86874.1"/>
    </source>
</evidence>
<dbReference type="KEGG" id="thi:THI_0116"/>
<gene>
    <name evidence="1" type="ordered locus">THI_0116</name>
</gene>
<dbReference type="HOGENOM" id="CLU_2977838_0_0_4"/>
<dbReference type="EMBL" id="FP475956">
    <property type="protein sequence ID" value="CAZ86874.1"/>
    <property type="molecule type" value="Genomic_DNA"/>
</dbReference>
<evidence type="ECO:0000313" key="2">
    <source>
        <dbReference type="Proteomes" id="UP000002372"/>
    </source>
</evidence>